<name>U9TF96_RHIID</name>
<proteinExistence type="predicted"/>
<gene>
    <name evidence="1" type="ORF">GLOINDRAFT_86604</name>
</gene>
<organism evidence="1">
    <name type="scientific">Rhizophagus irregularis (strain DAOM 181602 / DAOM 197198 / MUCL 43194)</name>
    <name type="common">Arbuscular mycorrhizal fungus</name>
    <name type="synonym">Glomus intraradices</name>
    <dbReference type="NCBI Taxonomy" id="747089"/>
    <lineage>
        <taxon>Eukaryota</taxon>
        <taxon>Fungi</taxon>
        <taxon>Fungi incertae sedis</taxon>
        <taxon>Mucoromycota</taxon>
        <taxon>Glomeromycotina</taxon>
        <taxon>Glomeromycetes</taxon>
        <taxon>Glomerales</taxon>
        <taxon>Glomeraceae</taxon>
        <taxon>Rhizophagus</taxon>
    </lineage>
</organism>
<dbReference type="HOGENOM" id="CLU_1982757_0_0_1"/>
<evidence type="ECO:0000313" key="1">
    <source>
        <dbReference type="EMBL" id="ESA02011.1"/>
    </source>
</evidence>
<dbReference type="AlphaFoldDB" id="U9TF96"/>
<accession>U9TF96</accession>
<reference evidence="1" key="1">
    <citation type="submission" date="2013-07" db="EMBL/GenBank/DDBJ databases">
        <title>The genome of an arbuscular mycorrhizal fungus provides insights into the evolution of the oldest plant symbiosis.</title>
        <authorList>
            <consortium name="DOE Joint Genome Institute"/>
            <person name="Tisserant E."/>
            <person name="Malbreil M."/>
            <person name="Kuo A."/>
            <person name="Kohler A."/>
            <person name="Symeonidi A."/>
            <person name="Balestrini R."/>
            <person name="Charron P."/>
            <person name="Duensing N."/>
            <person name="Frei-dit-Frey N."/>
            <person name="Gianinazzi-Pearson V."/>
            <person name="Gilbert B."/>
            <person name="Handa Y."/>
            <person name="Hijri M."/>
            <person name="Kaul R."/>
            <person name="Kawaguchi M."/>
            <person name="Krajinski F."/>
            <person name="Lammers P."/>
            <person name="Lapierre D."/>
            <person name="Masclaux F.G."/>
            <person name="Murat C."/>
            <person name="Morin E."/>
            <person name="Ndikumana S."/>
            <person name="Pagni M."/>
            <person name="Petitpierre D."/>
            <person name="Requena N."/>
            <person name="Rosikiewicz P."/>
            <person name="Riley R."/>
            <person name="Saito K."/>
            <person name="San Clemente H."/>
            <person name="Shapiro H."/>
            <person name="van Tuinen D."/>
            <person name="Becard G."/>
            <person name="Bonfante P."/>
            <person name="Paszkowski U."/>
            <person name="Shachar-Hill Y."/>
            <person name="Young J.P."/>
            <person name="Sanders I.R."/>
            <person name="Henrissat B."/>
            <person name="Rensing S.A."/>
            <person name="Grigoriev I.V."/>
            <person name="Corradi N."/>
            <person name="Roux C."/>
            <person name="Martin F."/>
        </authorList>
    </citation>
    <scope>NUCLEOTIDE SEQUENCE</scope>
    <source>
        <strain evidence="1">DAOM 197198</strain>
    </source>
</reference>
<dbReference type="EMBL" id="KI296035">
    <property type="protein sequence ID" value="ESA02011.1"/>
    <property type="molecule type" value="Genomic_DNA"/>
</dbReference>
<sequence length="126" mass="15065">MALQIFIYVRRFIINYVELTYNKMITCNRQALSQVMIFILVQCITTNAALYKTPQIFVSLYYCRGTVYCIVMYGTQIIYYEAKCFEVYYVILAKILDQSYEQSYRNRQILVTIVQFRNIVMYMVPS</sequence>
<protein>
    <submittedName>
        <fullName evidence="1">Uncharacterized protein</fullName>
    </submittedName>
</protein>